<protein>
    <submittedName>
        <fullName evidence="1">Uncharacterized protein</fullName>
    </submittedName>
</protein>
<name>A0A4Z1RDY7_9GAMM</name>
<accession>A0A4Z1RDY7</accession>
<evidence type="ECO:0000313" key="1">
    <source>
        <dbReference type="EMBL" id="TKS55038.1"/>
    </source>
</evidence>
<keyword evidence="2" id="KW-1185">Reference proteome</keyword>
<evidence type="ECO:0000313" key="2">
    <source>
        <dbReference type="Proteomes" id="UP000298681"/>
    </source>
</evidence>
<sequence length="60" mass="6881">MAADNENRKWAVRAQWCRWQADAIERTLTPRLEYASKCIAAISVEFLRDMARKSSEGAAH</sequence>
<gene>
    <name evidence="1" type="ORF">E4582_09875</name>
</gene>
<dbReference type="EMBL" id="SPUH01000001">
    <property type="protein sequence ID" value="TKS55038.1"/>
    <property type="molecule type" value="Genomic_DNA"/>
</dbReference>
<comment type="caution">
    <text evidence="1">The sequence shown here is derived from an EMBL/GenBank/DDBJ whole genome shotgun (WGS) entry which is preliminary data.</text>
</comment>
<dbReference type="RefSeq" id="WP_134674394.1">
    <property type="nucleotide sequence ID" value="NZ_SPUH01000001.1"/>
</dbReference>
<dbReference type="Proteomes" id="UP000298681">
    <property type="component" value="Unassembled WGS sequence"/>
</dbReference>
<reference evidence="1 2" key="1">
    <citation type="submission" date="2019-01" db="EMBL/GenBank/DDBJ databases">
        <authorList>
            <person name="Zhang S."/>
        </authorList>
    </citation>
    <scope>NUCLEOTIDE SEQUENCE [LARGE SCALE GENOMIC DNA]</scope>
    <source>
        <strain evidence="1 2">1626</strain>
    </source>
</reference>
<proteinExistence type="predicted"/>
<organism evidence="1 2">
    <name type="scientific">Luteimonas yindakuii</name>
    <dbReference type="NCBI Taxonomy" id="2565782"/>
    <lineage>
        <taxon>Bacteria</taxon>
        <taxon>Pseudomonadati</taxon>
        <taxon>Pseudomonadota</taxon>
        <taxon>Gammaproteobacteria</taxon>
        <taxon>Lysobacterales</taxon>
        <taxon>Lysobacteraceae</taxon>
        <taxon>Luteimonas</taxon>
    </lineage>
</organism>
<dbReference type="AlphaFoldDB" id="A0A4Z1RDY7"/>